<sequence>MLQKSLSCSSEFLAEGAGVKITMTAPVEEVQAAFLVTSSREEIILRLEGEGEHSNDKRKPCGFHLTRSKWDPYPWVGSVEKGSVAEKSGLRSGDCLLEANGKDLVGLRVKEIASLVQNSETENVNLQVWRSPQQVPEQEDGTEGVALEGPLPDVARRLASAVSGAVRALECPVCLESAGPPVSQCVHGHILCVGCRPKTARCPICRVRLGQGRCLLADTMHRVFQDAFNVAEDKEGRSLREWLFGKRKKHMDTSSIRNNIKNSTKPRQLLARLLLGGFDKAASAENLSSTTQDTLQSANIQSFVSRRLGELSLSDRAKSASTGELSGSRVPIGSLQLKEPREFSNSSNPDMTYNMGSRSNSGLLSVPQTPTWGGSTESVSNTLIRCPLSDSSECREMITPGIVLEHLSRTHEGPQIHYYQNCARLPLPMPLGPTAIYVLHHAGEIFFLKCEDEEAWVTTTGAGNAWEWTLYGWGNDGTEMKFRKSVAPLEDPVTSLGMHKAPLPKALSIHTIEIQLLESRSNEGLTI</sequence>
<dbReference type="RefSeq" id="XP_015590485.1">
    <property type="nucleotide sequence ID" value="XM_015734999.2"/>
</dbReference>
<dbReference type="SMART" id="SM00228">
    <property type="entry name" value="PDZ"/>
    <property type="match status" value="1"/>
</dbReference>
<evidence type="ECO:0000256" key="4">
    <source>
        <dbReference type="PROSITE-ProRule" id="PRU00175"/>
    </source>
</evidence>
<name>A0AAJ7BNK5_CEPCN</name>
<dbReference type="Gene3D" id="2.30.42.10">
    <property type="match status" value="1"/>
</dbReference>
<dbReference type="InterPro" id="IPR004162">
    <property type="entry name" value="SINA-like_animal"/>
</dbReference>
<evidence type="ECO:0000259" key="5">
    <source>
        <dbReference type="PROSITE" id="PS50089"/>
    </source>
</evidence>
<protein>
    <submittedName>
        <fullName evidence="8">Uncharacterized protein LOC107265497 isoform X1</fullName>
    </submittedName>
</protein>
<keyword evidence="3" id="KW-0862">Zinc</keyword>
<evidence type="ECO:0000313" key="7">
    <source>
        <dbReference type="Proteomes" id="UP000694920"/>
    </source>
</evidence>
<organism evidence="7 8">
    <name type="scientific">Cephus cinctus</name>
    <name type="common">Wheat stem sawfly</name>
    <dbReference type="NCBI Taxonomy" id="211228"/>
    <lineage>
        <taxon>Eukaryota</taxon>
        <taxon>Metazoa</taxon>
        <taxon>Ecdysozoa</taxon>
        <taxon>Arthropoda</taxon>
        <taxon>Hexapoda</taxon>
        <taxon>Insecta</taxon>
        <taxon>Pterygota</taxon>
        <taxon>Neoptera</taxon>
        <taxon>Endopterygota</taxon>
        <taxon>Hymenoptera</taxon>
        <taxon>Cephoidea</taxon>
        <taxon>Cephidae</taxon>
        <taxon>Cephus</taxon>
    </lineage>
</organism>
<dbReference type="PANTHER" id="PTHR45877">
    <property type="entry name" value="E3 UBIQUITIN-PROTEIN LIGASE SIAH2"/>
    <property type="match status" value="1"/>
</dbReference>
<dbReference type="GO" id="GO:0031624">
    <property type="term" value="F:ubiquitin conjugating enzyme binding"/>
    <property type="evidence" value="ECO:0007669"/>
    <property type="project" value="TreeGrafter"/>
</dbReference>
<dbReference type="SUPFAM" id="SSF50156">
    <property type="entry name" value="PDZ domain-like"/>
    <property type="match status" value="1"/>
</dbReference>
<dbReference type="KEGG" id="ccin:107265497"/>
<dbReference type="InterPro" id="IPR049548">
    <property type="entry name" value="Sina-like_RING"/>
</dbReference>
<dbReference type="GO" id="GO:0061630">
    <property type="term" value="F:ubiquitin protein ligase activity"/>
    <property type="evidence" value="ECO:0007669"/>
    <property type="project" value="TreeGrafter"/>
</dbReference>
<proteinExistence type="predicted"/>
<evidence type="ECO:0000256" key="3">
    <source>
        <dbReference type="ARBA" id="ARBA00022833"/>
    </source>
</evidence>
<evidence type="ECO:0000259" key="6">
    <source>
        <dbReference type="PROSITE" id="PS50106"/>
    </source>
</evidence>
<dbReference type="CDD" id="cd16571">
    <property type="entry name" value="RING-HC_SIAHs"/>
    <property type="match status" value="1"/>
</dbReference>
<evidence type="ECO:0000313" key="8">
    <source>
        <dbReference type="RefSeq" id="XP_015590485.1"/>
    </source>
</evidence>
<dbReference type="InterPro" id="IPR013083">
    <property type="entry name" value="Znf_RING/FYVE/PHD"/>
</dbReference>
<evidence type="ECO:0000256" key="2">
    <source>
        <dbReference type="ARBA" id="ARBA00022771"/>
    </source>
</evidence>
<dbReference type="Pfam" id="PF17820">
    <property type="entry name" value="PDZ_6"/>
    <property type="match status" value="1"/>
</dbReference>
<dbReference type="InterPro" id="IPR041489">
    <property type="entry name" value="PDZ_6"/>
</dbReference>
<dbReference type="InterPro" id="IPR001478">
    <property type="entry name" value="PDZ"/>
</dbReference>
<reference evidence="8" key="1">
    <citation type="submission" date="2025-08" db="UniProtKB">
        <authorList>
            <consortium name="RefSeq"/>
        </authorList>
    </citation>
    <scope>IDENTIFICATION</scope>
</reference>
<dbReference type="InterPro" id="IPR036034">
    <property type="entry name" value="PDZ_sf"/>
</dbReference>
<dbReference type="PANTHER" id="PTHR45877:SF2">
    <property type="entry name" value="E3 UBIQUITIN-PROTEIN LIGASE SINA-RELATED"/>
    <property type="match status" value="1"/>
</dbReference>
<gene>
    <name evidence="8" type="primary">LOC107265497</name>
</gene>
<dbReference type="GO" id="GO:0008270">
    <property type="term" value="F:zinc ion binding"/>
    <property type="evidence" value="ECO:0007669"/>
    <property type="project" value="UniProtKB-KW"/>
</dbReference>
<dbReference type="Pfam" id="PF21362">
    <property type="entry name" value="Sina_RING"/>
    <property type="match status" value="1"/>
</dbReference>
<dbReference type="Gene3D" id="3.30.40.10">
    <property type="entry name" value="Zinc/RING finger domain, C3HC4 (zinc finger)"/>
    <property type="match status" value="1"/>
</dbReference>
<feature type="domain" description="PDZ" evidence="6">
    <location>
        <begin position="42"/>
        <end position="119"/>
    </location>
</feature>
<dbReference type="Proteomes" id="UP000694920">
    <property type="component" value="Unplaced"/>
</dbReference>
<keyword evidence="7" id="KW-1185">Reference proteome</keyword>
<dbReference type="PROSITE" id="PS50106">
    <property type="entry name" value="PDZ"/>
    <property type="match status" value="1"/>
</dbReference>
<dbReference type="GO" id="GO:0043161">
    <property type="term" value="P:proteasome-mediated ubiquitin-dependent protein catabolic process"/>
    <property type="evidence" value="ECO:0007669"/>
    <property type="project" value="TreeGrafter"/>
</dbReference>
<dbReference type="CDD" id="cd00136">
    <property type="entry name" value="PDZ_canonical"/>
    <property type="match status" value="1"/>
</dbReference>
<dbReference type="SUPFAM" id="SSF57850">
    <property type="entry name" value="RING/U-box"/>
    <property type="match status" value="1"/>
</dbReference>
<keyword evidence="2 4" id="KW-0863">Zinc-finger</keyword>
<evidence type="ECO:0000256" key="1">
    <source>
        <dbReference type="ARBA" id="ARBA00022723"/>
    </source>
</evidence>
<accession>A0AAJ7BNK5</accession>
<dbReference type="PROSITE" id="PS50089">
    <property type="entry name" value="ZF_RING_2"/>
    <property type="match status" value="1"/>
</dbReference>
<dbReference type="GO" id="GO:0005737">
    <property type="term" value="C:cytoplasm"/>
    <property type="evidence" value="ECO:0007669"/>
    <property type="project" value="TreeGrafter"/>
</dbReference>
<feature type="domain" description="RING-type" evidence="5">
    <location>
        <begin position="171"/>
        <end position="206"/>
    </location>
</feature>
<dbReference type="AlphaFoldDB" id="A0AAJ7BNK5"/>
<keyword evidence="1" id="KW-0479">Metal-binding</keyword>
<dbReference type="GeneID" id="107265497"/>
<dbReference type="InterPro" id="IPR001841">
    <property type="entry name" value="Znf_RING"/>
</dbReference>